<dbReference type="AlphaFoldDB" id="A0A1G7L2U7"/>
<accession>A0A1G7L2U7</accession>
<evidence type="ECO:0000313" key="2">
    <source>
        <dbReference type="EMBL" id="SDF43862.1"/>
    </source>
</evidence>
<keyword evidence="1" id="KW-0812">Transmembrane</keyword>
<organism evidence="2 3">
    <name type="scientific">Mucilaginibacter pineti</name>
    <dbReference type="NCBI Taxonomy" id="1391627"/>
    <lineage>
        <taxon>Bacteria</taxon>
        <taxon>Pseudomonadati</taxon>
        <taxon>Bacteroidota</taxon>
        <taxon>Sphingobacteriia</taxon>
        <taxon>Sphingobacteriales</taxon>
        <taxon>Sphingobacteriaceae</taxon>
        <taxon>Mucilaginibacter</taxon>
    </lineage>
</organism>
<name>A0A1G7L2U7_9SPHI</name>
<evidence type="ECO:0000256" key="1">
    <source>
        <dbReference type="SAM" id="Phobius"/>
    </source>
</evidence>
<sequence length="37" mass="3958">MSVQSHIATLNALSKDNGGSICHAAIVLLLITYILLY</sequence>
<dbReference type="Proteomes" id="UP000199072">
    <property type="component" value="Unassembled WGS sequence"/>
</dbReference>
<keyword evidence="1" id="KW-1133">Transmembrane helix</keyword>
<proteinExistence type="predicted"/>
<keyword evidence="1" id="KW-0472">Membrane</keyword>
<dbReference type="EMBL" id="FNAI01000018">
    <property type="protein sequence ID" value="SDF43862.1"/>
    <property type="molecule type" value="Genomic_DNA"/>
</dbReference>
<feature type="transmembrane region" description="Helical" evidence="1">
    <location>
        <begin position="18"/>
        <end position="36"/>
    </location>
</feature>
<gene>
    <name evidence="2" type="ORF">SAMN05216464_11817</name>
</gene>
<evidence type="ECO:0000313" key="3">
    <source>
        <dbReference type="Proteomes" id="UP000199072"/>
    </source>
</evidence>
<keyword evidence="3" id="KW-1185">Reference proteome</keyword>
<protein>
    <submittedName>
        <fullName evidence="2">Uncharacterized protein</fullName>
    </submittedName>
</protein>
<reference evidence="2 3" key="1">
    <citation type="submission" date="2016-10" db="EMBL/GenBank/DDBJ databases">
        <authorList>
            <person name="de Groot N.N."/>
        </authorList>
    </citation>
    <scope>NUCLEOTIDE SEQUENCE [LARGE SCALE GENOMIC DNA]</scope>
    <source>
        <strain evidence="2 3">47C3B</strain>
    </source>
</reference>